<gene>
    <name evidence="2" type="primary">LOC112466576</name>
</gene>
<dbReference type="AlphaFoldDB" id="A0A6J1R8G4"/>
<protein>
    <submittedName>
        <fullName evidence="2">Uncharacterized protein LOC112466576</fullName>
    </submittedName>
</protein>
<proteinExistence type="predicted"/>
<accession>A0A6J1R8G4</accession>
<evidence type="ECO:0000313" key="1">
    <source>
        <dbReference type="Proteomes" id="UP000504618"/>
    </source>
</evidence>
<keyword evidence="1" id="KW-1185">Reference proteome</keyword>
<dbReference type="RefSeq" id="XP_024890503.1">
    <property type="nucleotide sequence ID" value="XM_025034735.1"/>
</dbReference>
<organism evidence="1 2">
    <name type="scientific">Temnothorax curvispinosus</name>
    <dbReference type="NCBI Taxonomy" id="300111"/>
    <lineage>
        <taxon>Eukaryota</taxon>
        <taxon>Metazoa</taxon>
        <taxon>Ecdysozoa</taxon>
        <taxon>Arthropoda</taxon>
        <taxon>Hexapoda</taxon>
        <taxon>Insecta</taxon>
        <taxon>Pterygota</taxon>
        <taxon>Neoptera</taxon>
        <taxon>Endopterygota</taxon>
        <taxon>Hymenoptera</taxon>
        <taxon>Apocrita</taxon>
        <taxon>Aculeata</taxon>
        <taxon>Formicoidea</taxon>
        <taxon>Formicidae</taxon>
        <taxon>Myrmicinae</taxon>
        <taxon>Temnothorax</taxon>
    </lineage>
</organism>
<dbReference type="GeneID" id="112466576"/>
<dbReference type="Proteomes" id="UP000504618">
    <property type="component" value="Unplaced"/>
</dbReference>
<sequence length="109" mass="12411">MTRPELLKRTTTEIAREKIFISDGRTKFMRRTDVAIFGDSPITCLDTEGGFIRDRLLGFHYSASLPKAGELFHACERMAIRTFRRFPFLHGMLKCTVASLLIAGHHPTI</sequence>
<evidence type="ECO:0000313" key="2">
    <source>
        <dbReference type="RefSeq" id="XP_024890503.1"/>
    </source>
</evidence>
<reference evidence="2" key="1">
    <citation type="submission" date="2025-08" db="UniProtKB">
        <authorList>
            <consortium name="RefSeq"/>
        </authorList>
    </citation>
    <scope>IDENTIFICATION</scope>
    <source>
        <tissue evidence="2">Whole body</tissue>
    </source>
</reference>
<name>A0A6J1R8G4_9HYME</name>